<keyword evidence="7" id="KW-0067">ATP-binding</keyword>
<dbReference type="PROSITE" id="PS51194">
    <property type="entry name" value="HELICASE_CTER"/>
    <property type="match status" value="1"/>
</dbReference>
<name>A0A1J1I0G1_9DIPT</name>
<dbReference type="OrthoDB" id="448448at2759"/>
<keyword evidence="17" id="KW-1185">Reference proteome</keyword>
<keyword evidence="9" id="KW-0238">DNA-binding</keyword>
<dbReference type="SMART" id="SM00487">
    <property type="entry name" value="DEXDc"/>
    <property type="match status" value="1"/>
</dbReference>
<feature type="domain" description="Helicase ATP-binding" evidence="14">
    <location>
        <begin position="247"/>
        <end position="417"/>
    </location>
</feature>
<evidence type="ECO:0000256" key="2">
    <source>
        <dbReference type="ARBA" id="ARBA00007025"/>
    </source>
</evidence>
<dbReference type="EC" id="3.6.4.12" evidence="3"/>
<dbReference type="InterPro" id="IPR016024">
    <property type="entry name" value="ARM-type_fold"/>
</dbReference>
<evidence type="ECO:0000259" key="14">
    <source>
        <dbReference type="PROSITE" id="PS51192"/>
    </source>
</evidence>
<evidence type="ECO:0000256" key="6">
    <source>
        <dbReference type="ARBA" id="ARBA00022806"/>
    </source>
</evidence>
<keyword evidence="4" id="KW-0547">Nucleotide-binding</keyword>
<feature type="region of interest" description="Disordered" evidence="13">
    <location>
        <begin position="73"/>
        <end position="125"/>
    </location>
</feature>
<evidence type="ECO:0000313" key="16">
    <source>
        <dbReference type="EMBL" id="CRK93824.1"/>
    </source>
</evidence>
<dbReference type="FunFam" id="3.40.50.300:FF:001629">
    <property type="entry name" value="Probable ATP-dependent helicase PF08_0048"/>
    <property type="match status" value="1"/>
</dbReference>
<dbReference type="GO" id="GO:0003723">
    <property type="term" value="F:RNA binding"/>
    <property type="evidence" value="ECO:0007669"/>
    <property type="project" value="InterPro"/>
</dbReference>
<dbReference type="GO" id="GO:0005524">
    <property type="term" value="F:ATP binding"/>
    <property type="evidence" value="ECO:0007669"/>
    <property type="project" value="UniProtKB-KW"/>
</dbReference>
<evidence type="ECO:0000256" key="13">
    <source>
        <dbReference type="SAM" id="MobiDB-lite"/>
    </source>
</evidence>
<evidence type="ECO:0000256" key="10">
    <source>
        <dbReference type="ARBA" id="ARBA00023242"/>
    </source>
</evidence>
<evidence type="ECO:0000256" key="4">
    <source>
        <dbReference type="ARBA" id="ARBA00022741"/>
    </source>
</evidence>
<dbReference type="SMART" id="SM00490">
    <property type="entry name" value="HELICc"/>
    <property type="match status" value="1"/>
</dbReference>
<comment type="similarity">
    <text evidence="2">Belongs to the SNF2/RAD54 helicase family.</text>
</comment>
<dbReference type="FunFam" id="1.25.40.180:FF:000039">
    <property type="entry name" value="Uncharacterized protein, isoform B"/>
    <property type="match status" value="1"/>
</dbReference>
<dbReference type="Pfam" id="PF00271">
    <property type="entry name" value="Helicase_C"/>
    <property type="match status" value="1"/>
</dbReference>
<dbReference type="GO" id="GO:0005694">
    <property type="term" value="C:chromosome"/>
    <property type="evidence" value="ECO:0007669"/>
    <property type="project" value="UniProtKB-ARBA"/>
</dbReference>
<accession>A0A1J1I0G1</accession>
<dbReference type="InterPro" id="IPR000330">
    <property type="entry name" value="SNF2_N"/>
</dbReference>
<dbReference type="GO" id="GO:0003677">
    <property type="term" value="F:DNA binding"/>
    <property type="evidence" value="ECO:0007669"/>
    <property type="project" value="UniProtKB-KW"/>
</dbReference>
<dbReference type="STRING" id="568069.A0A1J1I0G1"/>
<evidence type="ECO:0000259" key="15">
    <source>
        <dbReference type="PROSITE" id="PS51194"/>
    </source>
</evidence>
<feature type="compositionally biased region" description="Acidic residues" evidence="13">
    <location>
        <begin position="113"/>
        <end position="123"/>
    </location>
</feature>
<dbReference type="SUPFAM" id="SSF52540">
    <property type="entry name" value="P-loop containing nucleoside triphosphate hydrolases"/>
    <property type="match status" value="2"/>
</dbReference>
<dbReference type="PANTHER" id="PTHR10799">
    <property type="entry name" value="SNF2/RAD54 HELICASE FAMILY"/>
    <property type="match status" value="1"/>
</dbReference>
<evidence type="ECO:0000313" key="17">
    <source>
        <dbReference type="Proteomes" id="UP000183832"/>
    </source>
</evidence>
<evidence type="ECO:0000256" key="11">
    <source>
        <dbReference type="ARBA" id="ARBA00059294"/>
    </source>
</evidence>
<keyword evidence="8" id="KW-0156">Chromatin regulator</keyword>
<dbReference type="Pfam" id="PF00176">
    <property type="entry name" value="SNF2-rel_dom"/>
    <property type="match status" value="1"/>
</dbReference>
<sequence>MEWQAITVKEKENALNFVLKSIVGSGYDSMDVQDVLLKYNWDKDAAIKDLKARPPKAVKRTIYQTIPSSKPSQTITYITKSENGHQAKKQRRDSDDGGVESDCGDYNQQNVFDSDDSENDDYSPEMPLQRKEVYDFFNSANVGELTSVKSCSVKKAEFIIENRPYRNWEELVGKFKEKPLQTDLLNNCQEYLDKRNSLQKLMKKCKAIVLKLEKAVSDGAGITEQPFTLNEGLHLSEYQMVGLNWLAVLHQNNTNGILADEMGLGKTIQIIAFLAWLKETNQQEQTHLVVVPSSTLGNWELELNKWCPSLNVVKYYGSQEERRIMRIHWAKEGFDDTDVILTTYHVIGSSNEDKKMFRVSKFDYCVFDEAHMLKNMMTQRYATLLRINASRRILLTGTPLQNNLLELMSLLCFVMPNLFLGKTEDIKALFSKKPPKLDDGSEQTSDFEQTQIERAKNIMKPFILRRLKKDVLSFLPEKKEVLEKIKLISTQAQQYQALVEEYKNVDGSNETYLGRGAAIMMDMRKLANHPLLLRFHFTDLKLHEIAKVLARDSVYKNNNPKEIFEDIAPLSDFKIHQLRDKYPSITNMVKIPDHLVVSSGKFKYLDDLLPKMKADGHRVLIFSQFVMMLDIIEKYLEIRGHQFVRLDGSTAVNDRQDLIEEYTENSEIFIFLLSTKAGGLGINLTSADRAIIHDIDFNPYNDKQAEDRCHRIGQTKKVVIYKLIAEGTIEEGMSIIAQEKLKLEKEVTSNEIDTAEEHRCMVRLMKMALGFNEKTAEAFLSPTKNSDSNSYEVEALDEETLTKSSAVNALSTSPNDLKKTVKIQELPNTNHVTQAGITRERSFIRSSNPQNHQNLNKRRSLGFHHQQQQIRLKPALEIYRPPNIRLDIPQNKLNVHAQEFTMNMQRNMELQNARSSSHLFNSPGNLNSLQNSKSSGNIHQQLQMAQHNRQILQQLQQQQQQRMMLSSGTHPLQISSGLLHQSSHMPLVNSPSSGNILHASHRVKFAPEPSLHQNYQQQSNNSNNNNSLLQPLPLQRSKSLTSADVALTKGIAGLGLGFNVEDIGNFPPEVMAIINKASEDPNQLTARCLMELAAHCMNRAVEGRRYSLPISRLCISIISKEQKETFLEAMLNTCRQWYQERDKVLGAVSNSKNPSRPRFTAFMAFLTEMFCQLKRRQLQLRTQCDGISPAIVLLTLLGKCCEDCVKQPVRSLSEIECLFFVLTCIGRDLETHLPQQLEVLLAGVRDAFLNSNASQPAIRRTLLQLIELQASKWQLPCNTVLYYYPSSK</sequence>
<dbReference type="Gene3D" id="3.40.50.300">
    <property type="entry name" value="P-loop containing nucleotide triphosphate hydrolases"/>
    <property type="match status" value="1"/>
</dbReference>
<comment type="subcellular location">
    <subcellularLocation>
        <location evidence="1">Nucleus</location>
    </subcellularLocation>
</comment>
<evidence type="ECO:0000256" key="7">
    <source>
        <dbReference type="ARBA" id="ARBA00022840"/>
    </source>
</evidence>
<dbReference type="CDD" id="cd18793">
    <property type="entry name" value="SF2_C_SNF"/>
    <property type="match status" value="1"/>
</dbReference>
<dbReference type="InterPro" id="IPR027417">
    <property type="entry name" value="P-loop_NTPase"/>
</dbReference>
<dbReference type="FunFam" id="3.40.50.10810:FF:000014">
    <property type="entry name" value="SWI/SNF-related matrix-associated actin-dependent regulator of chromatin subfamily A containing DEAD/H box 1"/>
    <property type="match status" value="1"/>
</dbReference>
<feature type="region of interest" description="Disordered" evidence="13">
    <location>
        <begin position="914"/>
        <end position="933"/>
    </location>
</feature>
<dbReference type="GO" id="GO:0003678">
    <property type="term" value="F:DNA helicase activity"/>
    <property type="evidence" value="ECO:0007669"/>
    <property type="project" value="UniProtKB-EC"/>
</dbReference>
<dbReference type="SUPFAM" id="SSF48371">
    <property type="entry name" value="ARM repeat"/>
    <property type="match status" value="1"/>
</dbReference>
<dbReference type="Gene3D" id="1.25.40.180">
    <property type="match status" value="1"/>
</dbReference>
<dbReference type="GO" id="GO:0016787">
    <property type="term" value="F:hydrolase activity"/>
    <property type="evidence" value="ECO:0007669"/>
    <property type="project" value="UniProtKB-KW"/>
</dbReference>
<reference evidence="16 17" key="1">
    <citation type="submission" date="2015-04" db="EMBL/GenBank/DDBJ databases">
        <authorList>
            <person name="Syromyatnikov M.Y."/>
            <person name="Popov V.N."/>
        </authorList>
    </citation>
    <scope>NUCLEOTIDE SEQUENCE [LARGE SCALE GENOMIC DNA]</scope>
</reference>
<dbReference type="GO" id="GO:0006325">
    <property type="term" value="P:chromatin organization"/>
    <property type="evidence" value="ECO:0007669"/>
    <property type="project" value="UniProtKB-KW"/>
</dbReference>
<proteinExistence type="inferred from homology"/>
<dbReference type="InterPro" id="IPR001650">
    <property type="entry name" value="Helicase_C-like"/>
</dbReference>
<evidence type="ECO:0000256" key="8">
    <source>
        <dbReference type="ARBA" id="ARBA00022853"/>
    </source>
</evidence>
<evidence type="ECO:0000256" key="5">
    <source>
        <dbReference type="ARBA" id="ARBA00022801"/>
    </source>
</evidence>
<dbReference type="Proteomes" id="UP000183832">
    <property type="component" value="Unassembled WGS sequence"/>
</dbReference>
<dbReference type="InterPro" id="IPR003890">
    <property type="entry name" value="MIF4G-like_typ-3"/>
</dbReference>
<dbReference type="EMBL" id="CVRI01000038">
    <property type="protein sequence ID" value="CRK93824.1"/>
    <property type="molecule type" value="Genomic_DNA"/>
</dbReference>
<feature type="domain" description="Helicase C-terminal" evidence="15">
    <location>
        <begin position="604"/>
        <end position="766"/>
    </location>
</feature>
<dbReference type="PROSITE" id="PS51192">
    <property type="entry name" value="HELICASE_ATP_BIND_1"/>
    <property type="match status" value="1"/>
</dbReference>
<keyword evidence="10" id="KW-0539">Nucleus</keyword>
<evidence type="ECO:0000256" key="3">
    <source>
        <dbReference type="ARBA" id="ARBA00012551"/>
    </source>
</evidence>
<comment type="function">
    <text evidence="11">DNA helicase that possesses intrinsic ATP-dependent nucleosome-remodeling activity and is both required for DNA repair and heterochromatin organization. Promotes DNA end resection of double-strand breaks (DSBs) following DNA damage: probably acts by weakening histone DNA interactions in nucleosomes flanking DSBs.</text>
</comment>
<dbReference type="SMART" id="SM00543">
    <property type="entry name" value="MIF4G"/>
    <property type="match status" value="1"/>
</dbReference>
<dbReference type="Pfam" id="PF02854">
    <property type="entry name" value="MIF4G"/>
    <property type="match status" value="1"/>
</dbReference>
<dbReference type="Gene3D" id="3.40.50.10810">
    <property type="entry name" value="Tandem AAA-ATPase domain"/>
    <property type="match status" value="1"/>
</dbReference>
<dbReference type="InterPro" id="IPR014001">
    <property type="entry name" value="Helicase_ATP-bd"/>
</dbReference>
<keyword evidence="5" id="KW-0378">Hydrolase</keyword>
<gene>
    <name evidence="16" type="primary">putative SWI</name>
    <name evidence="16" type="synonym">H box 1 homolog</name>
    <name evidence="16" type="ORF">CLUMA_CG007351</name>
</gene>
<evidence type="ECO:0000256" key="9">
    <source>
        <dbReference type="ARBA" id="ARBA00023125"/>
    </source>
</evidence>
<evidence type="ECO:0000256" key="1">
    <source>
        <dbReference type="ARBA" id="ARBA00004123"/>
    </source>
</evidence>
<evidence type="ECO:0000256" key="12">
    <source>
        <dbReference type="ARBA" id="ARBA00069890"/>
    </source>
</evidence>
<dbReference type="InterPro" id="IPR049730">
    <property type="entry name" value="SNF2/RAD54-like_C"/>
</dbReference>
<protein>
    <recommendedName>
        <fullName evidence="12">SWI/SNF-related matrix-associated actin-dependent regulator of chromatin subfamily A containing DEAD/H box 1 homolog</fullName>
        <ecNumber evidence="3">3.6.4.12</ecNumber>
    </recommendedName>
</protein>
<dbReference type="InterPro" id="IPR038718">
    <property type="entry name" value="SNF2-like_sf"/>
</dbReference>
<organism evidence="16 17">
    <name type="scientific">Clunio marinus</name>
    <dbReference type="NCBI Taxonomy" id="568069"/>
    <lineage>
        <taxon>Eukaryota</taxon>
        <taxon>Metazoa</taxon>
        <taxon>Ecdysozoa</taxon>
        <taxon>Arthropoda</taxon>
        <taxon>Hexapoda</taxon>
        <taxon>Insecta</taxon>
        <taxon>Pterygota</taxon>
        <taxon>Neoptera</taxon>
        <taxon>Endopterygota</taxon>
        <taxon>Diptera</taxon>
        <taxon>Nematocera</taxon>
        <taxon>Chironomoidea</taxon>
        <taxon>Chironomidae</taxon>
        <taxon>Clunio</taxon>
    </lineage>
</organism>
<dbReference type="GO" id="GO:0005634">
    <property type="term" value="C:nucleus"/>
    <property type="evidence" value="ECO:0007669"/>
    <property type="project" value="UniProtKB-SubCell"/>
</dbReference>
<keyword evidence="6" id="KW-0347">Helicase</keyword>